<comment type="caution">
    <text evidence="1">The sequence shown here is derived from an EMBL/GenBank/DDBJ whole genome shotgun (WGS) entry which is preliminary data.</text>
</comment>
<keyword evidence="1" id="KW-0378">Hydrolase</keyword>
<dbReference type="EMBL" id="BTPU01000040">
    <property type="protein sequence ID" value="GMQ63473.1"/>
    <property type="molecule type" value="Genomic_DNA"/>
</dbReference>
<dbReference type="Proteomes" id="UP001374599">
    <property type="component" value="Unassembled WGS sequence"/>
</dbReference>
<protein>
    <submittedName>
        <fullName evidence="1">Glycosyl hydrolase family 65 protein</fullName>
    </submittedName>
</protein>
<sequence>MALRNRFTEKVRSFISEDEWLVARENYDPEENLAYESIFGLANGNMGNRAIFEEGGVRKTLPANYINGVFDKSEAFMRELANTPNWVELKMYYECNPIGIEDCKDIKDFITILDMKKGIVCKHYIVCSSDGRETLIERIKFLSRVNTNVGTHRTYFTPLNYSGLIEFENNVDGTITNFIDFPRFRVKHLNTLDINDMEGMGCYVESETRDFKLPIGTATAIQIRNDNEEDKCRSKRFSRFGEMATEFFDALCEEKETLIIDKYAAICTGRHFDNVYEACKKQLTLFVNNGFEKELKAHFNAYQQLWAAADVKITGDDELQKALRFNIFHLMSTPNPEDNGTNIGAKLIHGEEYGGHAFWDTELFTLPFFTWVFPNIAQKLVEYRYNLLDKAKENAIANGYKGAKYPWESADTGDEECPSWTIEPDGTCYRCYVADYEHHVTSAVAYGANRYFEVTNDEEFMATKGIKIILETARFWVSRCEYVEELDQYNIYKVTGPDEWHEPIDNNAYTNHLAKWNILKAVERIGHYEKNNHELYTHLCEELNLSKEEMSEWVNVANKINLKGTEGLIEQFDGYFDLEDVTISEWDENNMPIAPQRMREIPKQKTSILKQADVVMLMFLLENTFDMETQKINFEYYEKRTLHRSSLSPSIHCLMGLRVGDSKRAYDYLTRSAFVDIYNNQGNTREGLHAASAGGTWQCVVMGYCGMAIDSDGILHFKPKLPDNWGMVSFNIVWKGTPLHITVSKDDVVVKSQDSIPYRVNNEERKSASQICKDCIVKN</sequence>
<accession>A0ACB5ULQ7</accession>
<evidence type="ECO:0000313" key="2">
    <source>
        <dbReference type="Proteomes" id="UP001374599"/>
    </source>
</evidence>
<organism evidence="1 2">
    <name type="scientific">Vallitalea maricola</name>
    <dbReference type="NCBI Taxonomy" id="3074433"/>
    <lineage>
        <taxon>Bacteria</taxon>
        <taxon>Bacillati</taxon>
        <taxon>Bacillota</taxon>
        <taxon>Clostridia</taxon>
        <taxon>Lachnospirales</taxon>
        <taxon>Vallitaleaceae</taxon>
        <taxon>Vallitalea</taxon>
    </lineage>
</organism>
<proteinExistence type="predicted"/>
<gene>
    <name evidence="1" type="ORF">AN2V17_27060</name>
</gene>
<reference evidence="1" key="1">
    <citation type="submission" date="2023-09" db="EMBL/GenBank/DDBJ databases">
        <title>Vallitalea sediminicola and Vallitalea maricola sp. nov., anaerobic bacteria isolated from marine sediment.</title>
        <authorList>
            <person name="Hirano S."/>
            <person name="Maeda A."/>
            <person name="Terahara T."/>
            <person name="Mori K."/>
            <person name="Hamada M."/>
            <person name="Matsumoto R."/>
            <person name="Kobayashi T."/>
        </authorList>
    </citation>
    <scope>NUCLEOTIDE SEQUENCE</scope>
    <source>
        <strain evidence="1">AN17-2</strain>
    </source>
</reference>
<keyword evidence="2" id="KW-1185">Reference proteome</keyword>
<evidence type="ECO:0000313" key="1">
    <source>
        <dbReference type="EMBL" id="GMQ63473.1"/>
    </source>
</evidence>
<name>A0ACB5ULQ7_9FIRM</name>